<dbReference type="PANTHER" id="PTHR12341:SF7">
    <property type="entry name" value="5'-3' EXORIBONUCLEASE 1"/>
    <property type="match status" value="1"/>
</dbReference>
<dbReference type="InterPro" id="IPR016494">
    <property type="entry name" value="5_3_exoribonuclease_1"/>
</dbReference>
<feature type="compositionally biased region" description="Polar residues" evidence="10">
    <location>
        <begin position="1172"/>
        <end position="1182"/>
    </location>
</feature>
<evidence type="ECO:0000256" key="7">
    <source>
        <dbReference type="ARBA" id="ARBA00038299"/>
    </source>
</evidence>
<dbReference type="EC" id="3.1.13.-" evidence="9"/>
<name>A0A6J0CAT8_NEOLC</name>
<dbReference type="RefSeq" id="XP_015523748.1">
    <property type="nucleotide sequence ID" value="XM_015668262.2"/>
</dbReference>
<dbReference type="InterPro" id="IPR041106">
    <property type="entry name" value="XRN1_D2_D3"/>
</dbReference>
<dbReference type="FunFam" id="3.40.50.12390:FF:000002">
    <property type="entry name" value="5'-3' exoribonuclease 1"/>
    <property type="match status" value="1"/>
</dbReference>
<proteinExistence type="inferred from homology"/>
<dbReference type="GO" id="GO:0005737">
    <property type="term" value="C:cytoplasm"/>
    <property type="evidence" value="ECO:0007669"/>
    <property type="project" value="UniProtKB-SubCell"/>
</dbReference>
<dbReference type="Pfam" id="PF18332">
    <property type="entry name" value="XRN1_D1"/>
    <property type="match status" value="1"/>
</dbReference>
<evidence type="ECO:0000256" key="4">
    <source>
        <dbReference type="ARBA" id="ARBA00022801"/>
    </source>
</evidence>
<dbReference type="InterPro" id="IPR041412">
    <property type="entry name" value="Xrn1_helical"/>
</dbReference>
<dbReference type="Gene3D" id="3.30.160.20">
    <property type="match status" value="1"/>
</dbReference>
<evidence type="ECO:0000259" key="12">
    <source>
        <dbReference type="Pfam" id="PF17846"/>
    </source>
</evidence>
<evidence type="ECO:0000256" key="10">
    <source>
        <dbReference type="SAM" id="MobiDB-lite"/>
    </source>
</evidence>
<dbReference type="SUPFAM" id="SSF54768">
    <property type="entry name" value="dsRNA-binding domain-like"/>
    <property type="match status" value="1"/>
</dbReference>
<evidence type="ECO:0000259" key="11">
    <source>
        <dbReference type="Pfam" id="PF03159"/>
    </source>
</evidence>
<feature type="compositionally biased region" description="Polar residues" evidence="10">
    <location>
        <begin position="1265"/>
        <end position="1288"/>
    </location>
</feature>
<keyword evidence="6 9" id="KW-0694">RNA-binding</keyword>
<evidence type="ECO:0000256" key="2">
    <source>
        <dbReference type="ARBA" id="ARBA00022490"/>
    </source>
</evidence>
<feature type="compositionally biased region" description="Low complexity" evidence="10">
    <location>
        <begin position="1524"/>
        <end position="1538"/>
    </location>
</feature>
<dbReference type="InterPro" id="IPR004859">
    <property type="entry name" value="Xrn1_N"/>
</dbReference>
<dbReference type="PANTHER" id="PTHR12341">
    <property type="entry name" value="5'-&gt;3' EXORIBONUCLEASE"/>
    <property type="match status" value="1"/>
</dbReference>
<dbReference type="CDD" id="cd18673">
    <property type="entry name" value="PIN_XRN1-2-like"/>
    <property type="match status" value="1"/>
</dbReference>
<evidence type="ECO:0000259" key="14">
    <source>
        <dbReference type="Pfam" id="PF18332"/>
    </source>
</evidence>
<dbReference type="Gene3D" id="2.30.30.750">
    <property type="match status" value="1"/>
</dbReference>
<feature type="domain" description="Exoribonuclease Xrn1 D2/D3" evidence="15">
    <location>
        <begin position="837"/>
        <end position="1064"/>
    </location>
</feature>
<keyword evidence="16" id="KW-1185">Reference proteome</keyword>
<dbReference type="Pfam" id="PF17846">
    <property type="entry name" value="XRN_M"/>
    <property type="match status" value="1"/>
</dbReference>
<feature type="region of interest" description="Disordered" evidence="10">
    <location>
        <begin position="366"/>
        <end position="393"/>
    </location>
</feature>
<organism evidence="17">
    <name type="scientific">Neodiprion lecontei</name>
    <name type="common">Redheaded pine sawfly</name>
    <dbReference type="NCBI Taxonomy" id="441921"/>
    <lineage>
        <taxon>Eukaryota</taxon>
        <taxon>Metazoa</taxon>
        <taxon>Ecdysozoa</taxon>
        <taxon>Arthropoda</taxon>
        <taxon>Hexapoda</taxon>
        <taxon>Insecta</taxon>
        <taxon>Pterygota</taxon>
        <taxon>Neoptera</taxon>
        <taxon>Endopterygota</taxon>
        <taxon>Hymenoptera</taxon>
        <taxon>Tenthredinoidea</taxon>
        <taxon>Diprionidae</taxon>
        <taxon>Diprioninae</taxon>
        <taxon>Neodiprion</taxon>
    </lineage>
</organism>
<dbReference type="Proteomes" id="UP000829291">
    <property type="component" value="Chromosome 4"/>
</dbReference>
<dbReference type="CTD" id="32935"/>
<evidence type="ECO:0000256" key="5">
    <source>
        <dbReference type="ARBA" id="ARBA00022839"/>
    </source>
</evidence>
<feature type="domain" description="5'-3' exoribonuclease 1 D1" evidence="14">
    <location>
        <begin position="646"/>
        <end position="832"/>
    </location>
</feature>
<dbReference type="Pfam" id="PF03159">
    <property type="entry name" value="XRN_N"/>
    <property type="match status" value="1"/>
</dbReference>
<feature type="region of interest" description="Disordered" evidence="10">
    <location>
        <begin position="1247"/>
        <end position="1288"/>
    </location>
</feature>
<feature type="compositionally biased region" description="Low complexity" evidence="10">
    <location>
        <begin position="1186"/>
        <end position="1197"/>
    </location>
</feature>
<feature type="compositionally biased region" description="Basic and acidic residues" evidence="10">
    <location>
        <begin position="366"/>
        <end position="380"/>
    </location>
</feature>
<keyword evidence="3 9" id="KW-0540">Nuclease</keyword>
<dbReference type="InterPro" id="IPR040992">
    <property type="entry name" value="XRN1_D1"/>
</dbReference>
<feature type="region of interest" description="Disordered" evidence="10">
    <location>
        <begin position="1352"/>
        <end position="1375"/>
    </location>
</feature>
<keyword evidence="4 9" id="KW-0378">Hydrolase</keyword>
<dbReference type="Pfam" id="PF18334">
    <property type="entry name" value="XRN1_D2_D3"/>
    <property type="match status" value="1"/>
</dbReference>
<feature type="region of interest" description="Disordered" evidence="10">
    <location>
        <begin position="1305"/>
        <end position="1338"/>
    </location>
</feature>
<dbReference type="Pfam" id="PF18129">
    <property type="entry name" value="SH3_12"/>
    <property type="match status" value="1"/>
</dbReference>
<sequence length="1674" mass="190691">MGVPKFFRYMSERYPCLSEVVREYQIPEYDNLYLDMNGIIHICSHPNDLDPHFRISEEKIFRDIFHYIEILFHMIQPQKLFFMAVDGVAPRAKMNQQRGRRFRSAKEAEVLEAKAKERGEVLPKEARFDSNCITPGTVFMTRLNEQLKYFVTYKITTDKLWQKCKVILSGHETPGEGEHKIMDYIRYIKSQSNYDSNTRHCLYGLDADLIMLGLCTHEPHFSLLREEIKFGNKQKRVSTPEETTFFLLHLSVMREYIEHEFSSLKDKLSFDYDIEKIIDDWVLMGFLVGNDFIPNLPNLHIANGALPILYLAYMEVLPTLDGYINEGGTLKLDRFEKLMERLSRVDIEQFAEHYADLKYFESKTGRRPNETERHTYHNSEDASEASAKNPGNKDLEDLIKSTYNMFSGHSDEEEPLDMDDDSDNDVYNMEFIQHKRDYYMNKLEYENVDADVLKSQAECYVRAIQWNLNYYYNGCCSWSWYYPHHYAPYISDIKGFKDLKLEFDMGRPFLPFQQLLAVLPAASRSLLPKPFESLMIGEQSPIIDYYPAEFKTDLNGKRQEWEAVVLIPFIEETSLLEAMEPCYAKLTPDEKQRNSHGPMYVYYHTTEDLGLYEAPQYFPKLSTNHAKLKLIKWEDIIVPREKLVKGLCPGIRLDVYFPGFPTLKHINHTAELRKAKVKVFEQVSRGENMILQIVPSDARNLADLAGQILGTSIFVSWPHLVEARVVAVSNREVKYTLSADRNETIVKEEMRGPLSVQWNQTKRAISENYMNRLGIDVGETDVLVHACLMTGRRYIFGTQGKLSLEKQWSDVPSAFALQATVGDIAVHDSSFVQYKNIGEVFTPKSICFMLGHPHYGAMGEVSEGGTSTKTGRVKLAMWITEEPNLDLLKQSQSDAKSRYMHGSIAAQRLGINSHLLSRITGSIYVMQGPREQLENPKRNLGLNLKFNKKNQEVPGYTKKVNGQWLYSAKAIDLIRAYMRKFPLLFEKLASNVTNDIYYEDELFTEPECMTVSAVSSWLKEQPFYNIESCSCGTESLDFEDIEEIERVVDAFIESQKNSPTGKTVMMQVKPHLLFKPSLHMGNFPPDATAQHKIYDRVVSVRENFTVPLGYRGTIFAIPRTEKISDLMYDIVFDKEFVGGLSLNMCSANRGYRLAPSDFINLSHGFRAENVKSGKSNVDTSEPLSWRSPSNSRNHTSRSNTSAFALFNSQGGLAPAFVKGEMQFPVSPMKIMKKNSDQTQLNHKITAETNVQDNVNAQSKARGAVSQEQSNSKVENETAQIVQDGKGQSLQRSSEFQALWNELHRLQKSSGSNSQQKLPMTPNTESKETPSTVTNSPQDPSAFLKAMLKISDDNSKNNTASSNKPPAFPQLSKSSDAPPLVQQLFDHARQVENTKKSNTVSYCSQLLTYFQLKGMGMPRYSYSPNKETNFVCARIFLPNGRTFGGEFCQSRELAAESAAKRAYTELDLNNIPDPGVNILPTPPQQWYNTRHRAIHPQNIRPIINGPPPMPPMMVPNPFMSVFNGSSNVPQSPNNSSLLPTFSQTRPQQRPHPGTGNSSKNWRTENNKSEQRKTAAFVPLQAQKQHRSANPRNITGTANLIDNLHRKQQERKETETNEETTSKVTGSKTTDTPRPQNIQNGLQNSLKHQQKSAKQRRSRIAANFGSVSVPNGAGSK</sequence>
<feature type="compositionally biased region" description="Polar residues" evidence="10">
    <location>
        <begin position="1620"/>
        <end position="1645"/>
    </location>
</feature>
<feature type="domain" description="5'-3' exoribonuclease 1 SH3-like" evidence="13">
    <location>
        <begin position="1089"/>
        <end position="1160"/>
    </location>
</feature>
<dbReference type="Gene3D" id="3.40.50.12390">
    <property type="match status" value="2"/>
</dbReference>
<evidence type="ECO:0000259" key="13">
    <source>
        <dbReference type="Pfam" id="PF18129"/>
    </source>
</evidence>
<comment type="subcellular location">
    <subcellularLocation>
        <location evidence="1 9">Cytoplasm</location>
    </subcellularLocation>
</comment>
<evidence type="ECO:0000259" key="15">
    <source>
        <dbReference type="Pfam" id="PF18334"/>
    </source>
</evidence>
<dbReference type="PIRSF" id="PIRSF006743">
    <property type="entry name" value="Exonuclease_Xnr1"/>
    <property type="match status" value="1"/>
</dbReference>
<dbReference type="InterPro" id="IPR047007">
    <property type="entry name" value="XRN1_D1_sf"/>
</dbReference>
<evidence type="ECO:0000256" key="3">
    <source>
        <dbReference type="ARBA" id="ARBA00022722"/>
    </source>
</evidence>
<dbReference type="FunCoup" id="A0A6J0CAT8">
    <property type="interactions" value="1274"/>
</dbReference>
<dbReference type="Gene3D" id="1.25.40.1050">
    <property type="match status" value="1"/>
</dbReference>
<feature type="domain" description="Xrn1 helical" evidence="12">
    <location>
        <begin position="272"/>
        <end position="610"/>
    </location>
</feature>
<dbReference type="InParanoid" id="A0A6J0CAT8"/>
<dbReference type="GO" id="GO:0004534">
    <property type="term" value="F:5'-3' RNA exonuclease activity"/>
    <property type="evidence" value="ECO:0007669"/>
    <property type="project" value="TreeGrafter"/>
</dbReference>
<feature type="compositionally biased region" description="Basic residues" evidence="10">
    <location>
        <begin position="1646"/>
        <end position="1657"/>
    </location>
</feature>
<protein>
    <recommendedName>
        <fullName evidence="8 9">5'-3' exoribonuclease 1</fullName>
        <ecNumber evidence="9">3.1.13.-</ecNumber>
    </recommendedName>
</protein>
<dbReference type="GO" id="GO:0003723">
    <property type="term" value="F:RNA binding"/>
    <property type="evidence" value="ECO:0007669"/>
    <property type="project" value="UniProtKB-KW"/>
</dbReference>
<feature type="domain" description="Xrn1 N-terminal" evidence="11">
    <location>
        <begin position="1"/>
        <end position="227"/>
    </location>
</feature>
<keyword evidence="5 9" id="KW-0269">Exonuclease</keyword>
<dbReference type="InterPro" id="IPR027073">
    <property type="entry name" value="5_3_exoribonuclease"/>
</dbReference>
<comment type="similarity">
    <text evidence="7 9">Belongs to the 5'-3' exonuclease family.</text>
</comment>
<dbReference type="FunFam" id="1.25.40.1050:FF:000001">
    <property type="entry name" value="5'-3' exoribonuclease 1"/>
    <property type="match status" value="1"/>
</dbReference>
<dbReference type="GO" id="GO:0016075">
    <property type="term" value="P:rRNA catabolic process"/>
    <property type="evidence" value="ECO:0007669"/>
    <property type="project" value="TreeGrafter"/>
</dbReference>
<feature type="compositionally biased region" description="Basic and acidic residues" evidence="10">
    <location>
        <begin position="1560"/>
        <end position="1571"/>
    </location>
</feature>
<keyword evidence="2 9" id="KW-0963">Cytoplasm</keyword>
<dbReference type="OrthoDB" id="372487at2759"/>
<feature type="compositionally biased region" description="Basic and acidic residues" evidence="10">
    <location>
        <begin position="1601"/>
        <end position="1613"/>
    </location>
</feature>
<evidence type="ECO:0000256" key="8">
    <source>
        <dbReference type="ARBA" id="ARBA00067318"/>
    </source>
</evidence>
<evidence type="ECO:0000313" key="17">
    <source>
        <dbReference type="RefSeq" id="XP_015523748.1"/>
    </source>
</evidence>
<feature type="compositionally biased region" description="Polar residues" evidence="10">
    <location>
        <begin position="1307"/>
        <end position="1338"/>
    </location>
</feature>
<dbReference type="GeneID" id="107227195"/>
<accession>A0A6J0CAT8</accession>
<feature type="region of interest" description="Disordered" evidence="10">
    <location>
        <begin position="1523"/>
        <end position="1674"/>
    </location>
</feature>
<feature type="region of interest" description="Disordered" evidence="10">
    <location>
        <begin position="1171"/>
        <end position="1197"/>
    </location>
</feature>
<evidence type="ECO:0000256" key="1">
    <source>
        <dbReference type="ARBA" id="ARBA00004496"/>
    </source>
</evidence>
<dbReference type="Gene3D" id="2.170.260.40">
    <property type="match status" value="1"/>
</dbReference>
<feature type="compositionally biased region" description="Polar residues" evidence="10">
    <location>
        <begin position="1247"/>
        <end position="1258"/>
    </location>
</feature>
<gene>
    <name evidence="17" type="primary">LOC107227195</name>
</gene>
<feature type="compositionally biased region" description="Polar residues" evidence="10">
    <location>
        <begin position="1588"/>
        <end position="1598"/>
    </location>
</feature>
<evidence type="ECO:0000313" key="16">
    <source>
        <dbReference type="Proteomes" id="UP000829291"/>
    </source>
</evidence>
<evidence type="ECO:0000256" key="6">
    <source>
        <dbReference type="ARBA" id="ARBA00022884"/>
    </source>
</evidence>
<dbReference type="InterPro" id="IPR047008">
    <property type="entry name" value="XRN1_SH3_sf"/>
</dbReference>
<dbReference type="GO" id="GO:0005634">
    <property type="term" value="C:nucleus"/>
    <property type="evidence" value="ECO:0007669"/>
    <property type="project" value="TreeGrafter"/>
</dbReference>
<dbReference type="GO" id="GO:0000956">
    <property type="term" value="P:nuclear-transcribed mRNA catabolic process"/>
    <property type="evidence" value="ECO:0007669"/>
    <property type="project" value="InterPro"/>
</dbReference>
<dbReference type="KEGG" id="nlo:107227195"/>
<dbReference type="InterPro" id="IPR041385">
    <property type="entry name" value="SH3_12"/>
</dbReference>
<reference evidence="17" key="1">
    <citation type="submission" date="2025-08" db="UniProtKB">
        <authorList>
            <consortium name="RefSeq"/>
        </authorList>
    </citation>
    <scope>IDENTIFICATION</scope>
    <source>
        <tissue evidence="17">Thorax and Abdomen</tissue>
    </source>
</reference>
<evidence type="ECO:0000256" key="9">
    <source>
        <dbReference type="PIRNR" id="PIRNR006743"/>
    </source>
</evidence>